<accession>A0A8D8LM03</accession>
<feature type="compositionally biased region" description="Polar residues" evidence="1">
    <location>
        <begin position="190"/>
        <end position="216"/>
    </location>
</feature>
<evidence type="ECO:0000256" key="1">
    <source>
        <dbReference type="SAM" id="MobiDB-lite"/>
    </source>
</evidence>
<sequence>MPNLVQDSTTSLKLRKRNTTEVPPPDINIPEAVSSGSVEHERTLPHTVEQEDKNNDFNERIRNLIGQLLDGKDPPRVNHPTAAAPVENVPECQEQNKVVDNGGSEENLKTRTEEPNLKLEKTRGGLKTRINIRRCTIEHETKGEQDKQNSRRQMRSFVKPAAPLGPENKKASDVSEAKKATDDEIETVSRKQSLRSQHQTKESSSQNQVKEMPSTQVRRETPPQEVGNESLPESQEKELPVQQENESPTQLQGIENLELQTKDNSPQQEKETPLQEEEIGEEGGGKDSTSEELAKDNPTVKLKIKMSDIKQSKSDHENEEKGDKKVKCKSSVEKKRITRASVVDVPVNECTPSDDTNTENTVSVKSSLRSRQRVSYVEALEEQFATFDSSESDDESLYKKAHNKKKKQPKNVKNLVSSTKETQVSENIFDCNVVISNVDIDQIQMKQTEMKQNNLKINKKQRSVSCENKDVLISKKSLRSLKSSPRSDKPDGGNREKSQSLSNLDQVTTATQSNPSSSFNNEFIDFLKNTVNMPESANKQAECKSTAEKENAIESIPSVEEQVSKEVIESEIPKTVEIVETTTEPCNIPLQEHTTETVGTAVQTDVTDIPTCLEETTTIVNDSELCTAIVSEPVTNSTVTNEDKPPQEESNNNNELNVALVDDAQNNASTPPVDHIESTITDVINASCIDHVASESDNPVTNTTTAQNTPFILKQTRKRTQIERNSMEEDENYEDEEENNCKKMKCSYDEQPSPIPFTELMIPEVVLTEDLPVSVNIGTMCDPIPSETRCSIPNPPVLEIKPYSKVIKHVDTCEKSVSTDVTKIQFSIYPDTTARVPSTISPSGNISTTVNKDMYNYFDGFNKHISLYGTPCTGKKANYYDNEGNKSQHQKISKTTAPLFNSSTSSIRSVIQTKSVSSVSITPSHRTPVTVINYPSDDMPIDLSRKHTEKPIVFASRVIKPQETCIRRSTSTTPDCIAYKVATRDSTTPESGYKVGSSSTTPDSVYSSHDSIVPRAKNTNINTNTTQGRGKLYELPRQSPQTMQMMHTRLWDMQDLPYHSMLLNDNSNYQEHLPQAQLMNAPNLIPIQTLSPEYTAQRNLFIANQMYVSALQAFQDAASTSTSQKSSYAVPNRKRPDGVESGRRKKVRDVMTNVPVLSYEQLQQSNIGLERRLEENVFQYQSSSTATSQSTSTSVIQRTEVSSDQSTLTYIHNSPDEECLRPNILENYSTLQSYGLNSNIVSQIQNLSSNRLTKAKGKAPRR</sequence>
<feature type="region of interest" description="Disordered" evidence="1">
    <location>
        <begin position="387"/>
        <end position="419"/>
    </location>
</feature>
<feature type="region of interest" description="Disordered" evidence="1">
    <location>
        <begin position="477"/>
        <end position="519"/>
    </location>
</feature>
<feature type="compositionally biased region" description="Basic residues" evidence="1">
    <location>
        <begin position="399"/>
        <end position="410"/>
    </location>
</feature>
<feature type="region of interest" description="Disordered" evidence="1">
    <location>
        <begin position="133"/>
        <end position="330"/>
    </location>
</feature>
<feature type="compositionally biased region" description="Polar residues" evidence="1">
    <location>
        <begin position="350"/>
        <end position="368"/>
    </location>
</feature>
<reference evidence="2" key="1">
    <citation type="submission" date="2021-05" db="EMBL/GenBank/DDBJ databases">
        <authorList>
            <person name="Alioto T."/>
            <person name="Alioto T."/>
            <person name="Gomez Garrido J."/>
        </authorList>
    </citation>
    <scope>NUCLEOTIDE SEQUENCE</scope>
</reference>
<feature type="compositionally biased region" description="Basic and acidic residues" evidence="1">
    <location>
        <begin position="167"/>
        <end position="182"/>
    </location>
</feature>
<feature type="compositionally biased region" description="Basic and acidic residues" evidence="1">
    <location>
        <begin position="283"/>
        <end position="295"/>
    </location>
</feature>
<feature type="compositionally biased region" description="Basic and acidic residues" evidence="1">
    <location>
        <begin position="305"/>
        <end position="330"/>
    </location>
</feature>
<feature type="region of interest" description="Disordered" evidence="1">
    <location>
        <begin position="1121"/>
        <end position="1146"/>
    </location>
</feature>
<feature type="compositionally biased region" description="Polar residues" evidence="1">
    <location>
        <begin position="1"/>
        <end position="12"/>
    </location>
</feature>
<feature type="region of interest" description="Disordered" evidence="1">
    <location>
        <begin position="96"/>
        <end position="115"/>
    </location>
</feature>
<organism evidence="2">
    <name type="scientific">Cacopsylla melanoneura</name>
    <dbReference type="NCBI Taxonomy" id="428564"/>
    <lineage>
        <taxon>Eukaryota</taxon>
        <taxon>Metazoa</taxon>
        <taxon>Ecdysozoa</taxon>
        <taxon>Arthropoda</taxon>
        <taxon>Hexapoda</taxon>
        <taxon>Insecta</taxon>
        <taxon>Pterygota</taxon>
        <taxon>Neoptera</taxon>
        <taxon>Paraneoptera</taxon>
        <taxon>Hemiptera</taxon>
        <taxon>Sternorrhyncha</taxon>
        <taxon>Psylloidea</taxon>
        <taxon>Psyllidae</taxon>
        <taxon>Psyllinae</taxon>
        <taxon>Cacopsylla</taxon>
    </lineage>
</organism>
<proteinExistence type="predicted"/>
<feature type="region of interest" description="Disordered" evidence="1">
    <location>
        <begin position="1"/>
        <end position="44"/>
    </location>
</feature>
<dbReference type="EMBL" id="HBUF01020391">
    <property type="protein sequence ID" value="CAG6611008.1"/>
    <property type="molecule type" value="Transcribed_RNA"/>
</dbReference>
<protein>
    <submittedName>
        <fullName evidence="2">Uncharacterized protein</fullName>
    </submittedName>
</protein>
<dbReference type="AlphaFoldDB" id="A0A8D8LM03"/>
<feature type="region of interest" description="Disordered" evidence="1">
    <location>
        <begin position="347"/>
        <end position="368"/>
    </location>
</feature>
<feature type="compositionally biased region" description="Low complexity" evidence="1">
    <location>
        <begin position="997"/>
        <end position="1008"/>
    </location>
</feature>
<feature type="compositionally biased region" description="Basic and acidic residues" evidence="1">
    <location>
        <begin position="135"/>
        <end position="149"/>
    </location>
</feature>
<feature type="compositionally biased region" description="Polar residues" evidence="1">
    <location>
        <begin position="242"/>
        <end position="267"/>
    </location>
</feature>
<evidence type="ECO:0000313" key="2">
    <source>
        <dbReference type="EMBL" id="CAG6611008.1"/>
    </source>
</evidence>
<feature type="compositionally biased region" description="Basic and acidic residues" evidence="1">
    <location>
        <begin position="106"/>
        <end position="115"/>
    </location>
</feature>
<feature type="compositionally biased region" description="Polar residues" evidence="1">
    <location>
        <begin position="499"/>
        <end position="519"/>
    </location>
</feature>
<feature type="region of interest" description="Disordered" evidence="1">
    <location>
        <begin position="987"/>
        <end position="1010"/>
    </location>
</feature>
<feature type="compositionally biased region" description="Basic and acidic residues" evidence="1">
    <location>
        <begin position="485"/>
        <end position="498"/>
    </location>
</feature>
<name>A0A8D8LM03_9HEMI</name>